<dbReference type="InterPro" id="IPR045851">
    <property type="entry name" value="AMP-bd_C_sf"/>
</dbReference>
<evidence type="ECO:0000256" key="3">
    <source>
        <dbReference type="ARBA" id="ARBA00022598"/>
    </source>
</evidence>
<feature type="domain" description="Carrier" evidence="4">
    <location>
        <begin position="1582"/>
        <end position="1660"/>
    </location>
</feature>
<sequence length="4365" mass="480476">MIATSSSGIASTDFPTIDGLISARAHSRSDATAICAWDGHFTYGELEKLSGTLAQHLRHTPRYEAGGQVPIVLGHGKWAPVAMLAVLKTGKAFVAIDEGLPLAYRKQIVEQLDASTMIVGCRQCDWDSDIHQVVVGEQWVGASCERPKPFSSNSKPQYEAFVMFTSGSTGTPSGVVIQHCAMVAAVRAYQTHLQLGLKTRMLQVTSFTWLPCTVEIFATLICGGQICIPSQQDKATNLAAFMESHRISTAVMTPSMLSTLSPDELPSLKVLGIGGERLKQVLIDTWAAKVRLIMAYGSTETNLCLVQHIRPGPFRFGALPIGCQAWIVDVESRRVLLASGEVGELIIESDMVALRYLAQFHKTTSKLFDQAPWLDTKETGPKVGRFCATGDLACLDANGHVILQGRIDSTFKIRGQKVDPEHTANVIQSLLPDHIAVSVQSPALPGSDDNRSLVAFIGTANSNDHGPEDVSVETRQLLLEVQVELRNRLPQHLCPTRIVALEKLPLATSGKVDQARLTTIASGLMARRSAGYEGVKMSTSSSMTPTEKLLQHLWCKHLDLPDDAICPEDFFVPLGGDSLRAIHVNSELRRLGYTIPNYASVQSLDLRDQAARIQVIPSQVSSIRPFSLIGSTGGVGAIIEDLVSPSLLAASARSPGSYTAQLVVKLDNACDVQKFKQAWQVAADEIGILRTTFHQSPSYQVQVQTRTPLQWHEEVSELQHYLEKTDVRALELSLETLRFAIVTTQDYRYFVCTAHHAILDAWTASRLFRLVTSTYHGARVSPAVPYREYVKYVCEKDQDKLGSFWRTYLSGAVVPDLPAVPNKTQSSSARQSTKRSIQTGHNLNDKVTLACIIHAAWAICLHLYTQSNDITFGTVLSGRAGNLTGIEEILGPTIVTVPCRIAVDPTRSITGCLEDVETTLAMLAENDQLTLHEIARIDSECYRACQLRTLLNVQLAGGSGMPTLCDQPVSVAGWDRSSEHTMLECVAEDASLQCDLSYDIDTLSPDQATLLLGHFEAVLGYLMSADYRDKIVQDIDALTSPDRAIIFRQSAVPLKIGTRCIHEIISHQVFTQPDRHAIEAWDRSFTHTELEFASTRLAREIRARSLAPANQIIPILMDKSAWVAVAMLGVLKAGAAFILFDTAHPEAWIQQVTQDVQAELVLTSTSCTGKLTCTPNRIVVETSGMCGMHALVDEALPPVDSGSTAFISYTSGTTGQPKLIPHTHSAYLSGLAARLPHLRRDQDSRVIQFASFAFDVAVEDILTTLVAGGTVCIPSEHERINDLYGFFQRFRVTDADLTPSLVSTLDPSKLNTLRVLILGGERLQRVHRDQWADKVVLLNGYGPSEIAIASHVKQVKPGDDPSNLGWSHGCHTWITRPDDPQRLQPVGAIGEILLEGPNLTCGYLNNSLQTEKAFVTNPSWASGDGRRFYRTGDLARLNPNGSICIIGRKDNQTKLRGQRIELSFVEACVRQYLQDCDELAAEVLALGMSSQTSSLVVFATWSDGIDRLRTYVSQRTTQLRAALEVELPAHMIPSALIPLVRLPLGTTGKLDRRALREIGSTTPLEDVLFINWGTHDQGLAGHIESPQETVLAELFAKVLKIPRQKVRISTHFFHAGGDSVLAMQLVALASGPPHQLSLTVQLIFNHPILGDLAQKVVGAASPIHGVVAPFDLLDRNRYDLNQIAATCNVEIYQIEDVYPCSPLQADLVAISVASPGFYISSQALPLHSTVDVHRFEAAWQQLIRETPILRTRIIQTESDMLQVVLAYESDVSYERKPVNIITEDIGSSMTEGKPLMRYAIRTESNQAIFELVVHHALYDGWSLDLMFERLSDLYLDSTTTVPLTPYNLFSKYLSQMDVSVALEFWQSWFQFSAESSVMFPESSRGPTTSRTLDSFNVSMQVPTYDHSSFTLATVLQAAWAVVVSSYTSSQDIVFGTTRTGRDAPVPGIQNIAGPTFATVPVRVVWQDDETIDSMLSRIQTQSVASSTHQHMGLQAIKSISRDAAAACDFSTLLVVQARHQRSLNGALFADHIMLGDISHFNPTDLMLQFTRETDSSISINASYNSAILEEPRLRRMLFEVEWTASQLVSASANNGLVGDLEVLTKEDVANILSSNSGGIVPPVNVFCVHDLIRAQAGSHPETVAVEAWDGSMTHAQLDDLSSRLAHTLQEAGVMPEHVVLLHFEKTCLTVVCMLAVWKAGASFVMLDPAHPSERLHHISKETMAEVVLTSSSATWPSLADNKVVVEISWDFLLALPPRAAALAPGRPSDVACMIFTSGSTGVPKGIVLQHQALATSMLTHGPAFGLNAGSRVYQFASFAFDMALYDICSTLVMGGCVCIPSESERLNRLPDSLTAMGCNWAFFTPSTLSTFKPSDVPTLKTMVIGGEFVGQETIDTWVDAVELYQCSGPAETTTCIGGRMSRVTPRNCIGRPLGSLCWVVDQNDHNRLVPPGAVGEMLIEGPTLARGYLHDQHADQFVTALDMRWTASVLGKELEGRRMYKTGDLVRQDVDGTLCIIGRKDKQVKLRGQRIELSEVEHQIRKHSSDLKVVALVITPRNGNQAAELVAFLSTRFKKSAIDETFKVIPAAEDNTRLRQSLVRVMSDKLPNYMTPTRYIWLDGIPLNSSSKIDRKALQDFGSGLSVLDLAGLDVGTDTDISELTEDESVLREMWSVVLKVDEEHIKRRSDFIVLGGDSITAMRLAAVARKRCKQLSVQSIFKHRRLKDMAQCMLSSDVLDTQPGAKMRSHQCTVDPQHIRHMEQKYSIPEELIDDLYPATPLQEGLMYSSAQSPGAYTAQDIFEVRSGVDLEQFKAACAEVYRASSILRTCLVDLSDGGLHQLVLRKGTSWFHDDSLESYLALDKARPILLGQPLVRWAVVTEGSRTFFVWTRHHASYDGVSFALTLSAIDQAYTTPHATSFDAVTSIKDFTEHIALNLEESKKFWSTRLSHFGSTHYPPGNSMSSPNNEPGLIRTTISLVGSVKSSFTMSTMIRAALGLTLMARLGSREIVFGEILSGRDDTFEGVEELLAPTFCSVPMHVRAESGQSIINYLQNVQQCYADMLPHQHIGLSRIMRLGTEHRQACQFRTLLSIQGHSQSVKSNSILEAIRSESHAAFYTHPLTLSCEIRGVSVLVEATHFPDLVSGDEINSMLQQFSHILQQLLSSGRAGSLADIDLVSTPDLEDMQLGNQKNQVATVPKCIHELFKEQARSYPQDMALVADGISWTYAELDEISDRLAFYLRTCGVRSGQAIPSYIGKSPWFVVALLGIMKAGGAMVGLDPEHQAVRTEVILGELGTNLVISTAEYRRIIAKLGIDIIDLDDNFIQTCPVEATLVSPPLSPDAPAMVVFTSGTTGSPKGLVLEHQAICTAMSVQAPVLGIGRGTRTLHFSSPSWDVLIAEVLMPLTTGGTVCVPTDDDRNNNLPLSARKLGPDWMLLTPRTLGLFTPEDFPGVRTMVTGGEKADIATLATWNTLGSAFINIYGPAECSLFCIWNPEHGAVLAPEKLGSGLTAQLWIVDPDNHDTLLPPGCTGELLVEGPVLAKGYLNDPARTKAAFITDPKWVRKSVQSRNRRMYKTGDLVRQNHDGTFDFMGRKDNQIKINSQRFEPGEVEAIVESFLPDNWQVVVDKVQSTADCVPILAAFIAVIFDHVRSAVEEKLPRFMQPSLYVPVNAFPLNANQKLNRAALRSLLEGRPPSELDHFRQNRQAGRAPAGQNEVILANAWCSILGAPLTDIRATDTFFGLGGDSILAMRLVSYLRDQGCVLTVKQIFASSVLCDLALSMDCLHNVDDSTGYLYFAMLPAADHREFVKTVVCPQLGCRTSDVADVYPATAYQEQAITAGLRMNRGLMGYFLFTARGRSDLDRLQDALNKTTASYEILRTRFVQWKGNLLQVVMATDSVDLECYETHEETRRVAETICARDLKRPLRLSDKLSRFFIIDNDASKEHTLVIRLSHAQYDGLCVPLIWQSISDHYAAAARRPNSSTFSAYIQQLRASQPADWKERWQSLLVKSSPSSLVSQQQANHPLKIRPFPKAVRKLPIHPDTSRSHTTATYMRTAWALTLMDLLHIPDATFLVTVAGRNLPLANIDTVVGACINIIPVRISLGPDQTTQQLLSQVQHQLSDNIPYELTDLRDIIKHCTPWPSWVKFGSIFQHDDHISAAPPFRLGEVEYETTSFCNPAEMADVAVHTTMESGQLVVKVMALCEEIGEGHLRTILDKFEEKCGVVYGGERVVEMDREKGRGVFSLPAIDGLEVEAEGREEVGEGQKSTDGLRRFDEAVVGRIRKNLQELWKEALRAEEGTVYHPSDSFFNVGGDLVSAAYLTTSLQRQGYDVVVEDVLQSYTFEEQVIMMAEILTAPGIELEE</sequence>
<dbReference type="PANTHER" id="PTHR45527:SF1">
    <property type="entry name" value="FATTY ACID SYNTHASE"/>
    <property type="match status" value="1"/>
</dbReference>
<dbReference type="SMART" id="SM00823">
    <property type="entry name" value="PKS_PP"/>
    <property type="match status" value="3"/>
</dbReference>
<dbReference type="GO" id="GO:0043041">
    <property type="term" value="P:amino acid activation for nonribosomal peptide biosynthetic process"/>
    <property type="evidence" value="ECO:0007669"/>
    <property type="project" value="TreeGrafter"/>
</dbReference>
<dbReference type="Pfam" id="PF00550">
    <property type="entry name" value="PP-binding"/>
    <property type="match status" value="3"/>
</dbReference>
<feature type="domain" description="Carrier" evidence="4">
    <location>
        <begin position="2658"/>
        <end position="2734"/>
    </location>
</feature>
<evidence type="ECO:0000259" key="4">
    <source>
        <dbReference type="PROSITE" id="PS50075"/>
    </source>
</evidence>
<dbReference type="SUPFAM" id="SSF47336">
    <property type="entry name" value="ACP-like"/>
    <property type="match status" value="4"/>
</dbReference>
<gene>
    <name evidence="5" type="ORF">KVT40_000839</name>
</gene>
<dbReference type="CDD" id="cd05918">
    <property type="entry name" value="A_NRPS_SidN3_like"/>
    <property type="match status" value="3"/>
</dbReference>
<accession>A0A8K0L8H3</accession>
<dbReference type="FunFam" id="3.30.300.30:FF:000015">
    <property type="entry name" value="Nonribosomal peptide synthase SidD"/>
    <property type="match status" value="2"/>
</dbReference>
<feature type="domain" description="Carrier" evidence="4">
    <location>
        <begin position="541"/>
        <end position="617"/>
    </location>
</feature>
<dbReference type="EMBL" id="JAESVG020000001">
    <property type="protein sequence ID" value="KAG8631699.1"/>
    <property type="molecule type" value="Genomic_DNA"/>
</dbReference>
<dbReference type="InterPro" id="IPR000873">
    <property type="entry name" value="AMP-dep_synth/lig_dom"/>
</dbReference>
<dbReference type="Gene3D" id="3.30.559.10">
    <property type="entry name" value="Chloramphenicol acetyltransferase-like domain"/>
    <property type="match status" value="4"/>
</dbReference>
<protein>
    <recommendedName>
        <fullName evidence="4">Carrier domain-containing protein</fullName>
    </recommendedName>
</protein>
<dbReference type="GO" id="GO:0044550">
    <property type="term" value="P:secondary metabolite biosynthetic process"/>
    <property type="evidence" value="ECO:0007669"/>
    <property type="project" value="TreeGrafter"/>
</dbReference>
<name>A0A8K0L8H3_9PEZI</name>
<evidence type="ECO:0000256" key="2">
    <source>
        <dbReference type="ARBA" id="ARBA00022553"/>
    </source>
</evidence>
<keyword evidence="3" id="KW-0436">Ligase</keyword>
<dbReference type="NCBIfam" id="NF003417">
    <property type="entry name" value="PRK04813.1"/>
    <property type="match status" value="4"/>
</dbReference>
<dbReference type="OrthoDB" id="416786at2759"/>
<organism evidence="5 6">
    <name type="scientific">Elsinoe batatas</name>
    <dbReference type="NCBI Taxonomy" id="2601811"/>
    <lineage>
        <taxon>Eukaryota</taxon>
        <taxon>Fungi</taxon>
        <taxon>Dikarya</taxon>
        <taxon>Ascomycota</taxon>
        <taxon>Pezizomycotina</taxon>
        <taxon>Dothideomycetes</taxon>
        <taxon>Dothideomycetidae</taxon>
        <taxon>Myriangiales</taxon>
        <taxon>Elsinoaceae</taxon>
        <taxon>Elsinoe</taxon>
    </lineage>
</organism>
<keyword evidence="1" id="KW-0596">Phosphopantetheine</keyword>
<keyword evidence="2" id="KW-0597">Phosphoprotein</keyword>
<dbReference type="Gene3D" id="1.10.1200.10">
    <property type="entry name" value="ACP-like"/>
    <property type="match status" value="5"/>
</dbReference>
<dbReference type="GO" id="GO:0016874">
    <property type="term" value="F:ligase activity"/>
    <property type="evidence" value="ECO:0007669"/>
    <property type="project" value="UniProtKB-KW"/>
</dbReference>
<dbReference type="Gene3D" id="3.30.559.30">
    <property type="entry name" value="Nonribosomal peptide synthetase, condensation domain"/>
    <property type="match status" value="4"/>
</dbReference>
<dbReference type="PROSITE" id="PS00455">
    <property type="entry name" value="AMP_BINDING"/>
    <property type="match status" value="3"/>
</dbReference>
<dbReference type="NCBIfam" id="TIGR01733">
    <property type="entry name" value="AA-adenyl-dom"/>
    <property type="match status" value="1"/>
</dbReference>
<proteinExistence type="predicted"/>
<dbReference type="InterPro" id="IPR020845">
    <property type="entry name" value="AMP-binding_CS"/>
</dbReference>
<dbReference type="Gene3D" id="3.30.300.30">
    <property type="match status" value="4"/>
</dbReference>
<dbReference type="CDD" id="cd19545">
    <property type="entry name" value="FUM14_C_NRPS-like"/>
    <property type="match status" value="3"/>
</dbReference>
<dbReference type="SUPFAM" id="SSF56801">
    <property type="entry name" value="Acetyl-CoA synthetase-like"/>
    <property type="match status" value="4"/>
</dbReference>
<dbReference type="Pfam" id="PF00668">
    <property type="entry name" value="Condensation"/>
    <property type="match status" value="4"/>
</dbReference>
<dbReference type="InterPro" id="IPR006162">
    <property type="entry name" value="Ppantetheine_attach_site"/>
</dbReference>
<dbReference type="GO" id="GO:0031177">
    <property type="term" value="F:phosphopantetheine binding"/>
    <property type="evidence" value="ECO:0007669"/>
    <property type="project" value="InterPro"/>
</dbReference>
<dbReference type="InterPro" id="IPR036736">
    <property type="entry name" value="ACP-like_sf"/>
</dbReference>
<dbReference type="InterPro" id="IPR042099">
    <property type="entry name" value="ANL_N_sf"/>
</dbReference>
<evidence type="ECO:0000313" key="6">
    <source>
        <dbReference type="Proteomes" id="UP000809789"/>
    </source>
</evidence>
<dbReference type="PANTHER" id="PTHR45527">
    <property type="entry name" value="NONRIBOSOMAL PEPTIDE SYNTHETASE"/>
    <property type="match status" value="1"/>
</dbReference>
<dbReference type="PROSITE" id="PS00012">
    <property type="entry name" value="PHOSPHOPANTETHEINE"/>
    <property type="match status" value="1"/>
</dbReference>
<dbReference type="PROSITE" id="PS50075">
    <property type="entry name" value="CARRIER"/>
    <property type="match status" value="4"/>
</dbReference>
<dbReference type="InterPro" id="IPR023213">
    <property type="entry name" value="CAT-like_dom_sf"/>
</dbReference>
<dbReference type="InterPro" id="IPR009081">
    <property type="entry name" value="PP-bd_ACP"/>
</dbReference>
<evidence type="ECO:0000256" key="1">
    <source>
        <dbReference type="ARBA" id="ARBA00022450"/>
    </source>
</evidence>
<keyword evidence="6" id="KW-1185">Reference proteome</keyword>
<dbReference type="Gene3D" id="3.40.50.12780">
    <property type="entry name" value="N-terminal domain of ligase-like"/>
    <property type="match status" value="4"/>
</dbReference>
<dbReference type="GO" id="GO:0005737">
    <property type="term" value="C:cytoplasm"/>
    <property type="evidence" value="ECO:0007669"/>
    <property type="project" value="TreeGrafter"/>
</dbReference>
<dbReference type="InterPro" id="IPR001242">
    <property type="entry name" value="Condensation_dom"/>
</dbReference>
<comment type="caution">
    <text evidence="5">The sequence shown here is derived from an EMBL/GenBank/DDBJ whole genome shotgun (WGS) entry which is preliminary data.</text>
</comment>
<feature type="domain" description="Carrier" evidence="4">
    <location>
        <begin position="3710"/>
        <end position="3786"/>
    </location>
</feature>
<dbReference type="InterPro" id="IPR020806">
    <property type="entry name" value="PKS_PP-bd"/>
</dbReference>
<dbReference type="FunFam" id="3.30.559.30:FF:000003">
    <property type="entry name" value="Nonribosomal peptide synthase SidD"/>
    <property type="match status" value="1"/>
</dbReference>
<evidence type="ECO:0000313" key="5">
    <source>
        <dbReference type="EMBL" id="KAG8631699.1"/>
    </source>
</evidence>
<dbReference type="Proteomes" id="UP000809789">
    <property type="component" value="Unassembled WGS sequence"/>
</dbReference>
<dbReference type="Pfam" id="PF00501">
    <property type="entry name" value="AMP-binding"/>
    <property type="match status" value="4"/>
</dbReference>
<dbReference type="SUPFAM" id="SSF52777">
    <property type="entry name" value="CoA-dependent acyltransferases"/>
    <property type="match status" value="8"/>
</dbReference>
<dbReference type="InterPro" id="IPR010071">
    <property type="entry name" value="AA_adenyl_dom"/>
</dbReference>
<reference evidence="5" key="1">
    <citation type="submission" date="2021-07" db="EMBL/GenBank/DDBJ databases">
        <title>Elsinoe batatas strain:CRI-CJ2 Genome sequencing and assembly.</title>
        <authorList>
            <person name="Huang L."/>
        </authorList>
    </citation>
    <scope>NUCLEOTIDE SEQUENCE</scope>
    <source>
        <strain evidence="5">CRI-CJ2</strain>
    </source>
</reference>